<evidence type="ECO:0000313" key="4">
    <source>
        <dbReference type="EMBL" id="PSC74127.1"/>
    </source>
</evidence>
<feature type="region of interest" description="Disordered" evidence="3">
    <location>
        <begin position="189"/>
        <end position="224"/>
    </location>
</feature>
<sequence>MEAITSPLEAVRSLYAARPAGAAGDDCGVRERFAGLMDDPAFAAQVPVLTEETADLLPNQCLVRYRGMVADMLNPEYYVGEFRRADGSWATAKYADQLDEAVPEGAETRIAERRPLLLVPVPAESPWAAAPRAAAARASLAAVAGAGAAGAAGAGKRARDGEVPAAANGAAAQEEDVSMGVSMTVSDATGQTTTADDGDSGASRARRAAAAGPQEVASGGGGSAAAPGADLPAGCCMAYLYDDREVKLNDIVEVVGVLSRVPELAAAHMQQQEGGQASSMLLDDILASHLPTSKAPRLHAILLSAVRAEVEAAAPAMPAVAEARARALGFLSQVLGGDDVAAEYLLLQLVARVHHRTAESAVGTLALNLVAEANSPAAAAQQQQPRQQLSQLGAALAAALAALAPRCLALPLSVPALNARPWWPRRDLNTQRLVGGPLQLAANTQVLLDETVLATGTLNEVGLRNLAALQHLMRAQKVAYDFEFFSLEQPADAPVTILSLGKSLLKDTVGVALPLRPTAPLADAAAVASAAGGANLAPLRAYLAAARTLDFSIAPDMEQFLQQELAGARQKDSGVNEQTFHTWMNLARLLALSHGESGLTRERWAGMRALEAARSARLAPQAAA</sequence>
<evidence type="ECO:0000256" key="2">
    <source>
        <dbReference type="ARBA" id="ARBA00023242"/>
    </source>
</evidence>
<dbReference type="OrthoDB" id="329666at2759"/>
<name>A0A2P6VJ87_9CHLO</name>
<dbReference type="Pfam" id="PF09739">
    <property type="entry name" value="MCM_bind"/>
    <property type="match status" value="1"/>
</dbReference>
<reference evidence="4 5" key="1">
    <citation type="journal article" date="2018" name="Plant J.">
        <title>Genome sequences of Chlorella sorokiniana UTEX 1602 and Micractinium conductrix SAG 241.80: implications to maltose excretion by a green alga.</title>
        <authorList>
            <person name="Arriola M.B."/>
            <person name="Velmurugan N."/>
            <person name="Zhang Y."/>
            <person name="Plunkett M.H."/>
            <person name="Hondzo H."/>
            <person name="Barney B.M."/>
        </authorList>
    </citation>
    <scope>NUCLEOTIDE SEQUENCE [LARGE SCALE GENOMIC DNA]</scope>
    <source>
        <strain evidence="4 5">SAG 241.80</strain>
    </source>
</reference>
<evidence type="ECO:0000256" key="1">
    <source>
        <dbReference type="ARBA" id="ARBA00004123"/>
    </source>
</evidence>
<dbReference type="PANTHER" id="PTHR13489:SF0">
    <property type="entry name" value="MINI-CHROMOSOME MAINTENANCE COMPLEX-BINDING PROTEIN"/>
    <property type="match status" value="1"/>
</dbReference>
<dbReference type="EMBL" id="LHPF02000005">
    <property type="protein sequence ID" value="PSC74127.1"/>
    <property type="molecule type" value="Genomic_DNA"/>
</dbReference>
<comment type="subcellular location">
    <subcellularLocation>
        <location evidence="1">Nucleus</location>
    </subcellularLocation>
</comment>
<proteinExistence type="predicted"/>
<keyword evidence="2" id="KW-0539">Nucleus</keyword>
<dbReference type="GO" id="GO:0005634">
    <property type="term" value="C:nucleus"/>
    <property type="evidence" value="ECO:0007669"/>
    <property type="project" value="UniProtKB-SubCell"/>
</dbReference>
<gene>
    <name evidence="4" type="ORF">C2E20_2615</name>
</gene>
<dbReference type="InterPro" id="IPR019140">
    <property type="entry name" value="MCM_complex-bd"/>
</dbReference>
<organism evidence="4 5">
    <name type="scientific">Micractinium conductrix</name>
    <dbReference type="NCBI Taxonomy" id="554055"/>
    <lineage>
        <taxon>Eukaryota</taxon>
        <taxon>Viridiplantae</taxon>
        <taxon>Chlorophyta</taxon>
        <taxon>core chlorophytes</taxon>
        <taxon>Trebouxiophyceae</taxon>
        <taxon>Chlorellales</taxon>
        <taxon>Chlorellaceae</taxon>
        <taxon>Chlorella clade</taxon>
        <taxon>Micractinium</taxon>
    </lineage>
</organism>
<protein>
    <submittedName>
        <fullName evidence="4">Mini-chromosome maintenance complex-binding isoform B</fullName>
    </submittedName>
</protein>
<evidence type="ECO:0000313" key="5">
    <source>
        <dbReference type="Proteomes" id="UP000239649"/>
    </source>
</evidence>
<dbReference type="GO" id="GO:0006261">
    <property type="term" value="P:DNA-templated DNA replication"/>
    <property type="evidence" value="ECO:0007669"/>
    <property type="project" value="TreeGrafter"/>
</dbReference>
<keyword evidence="5" id="KW-1185">Reference proteome</keyword>
<dbReference type="GO" id="GO:0003682">
    <property type="term" value="F:chromatin binding"/>
    <property type="evidence" value="ECO:0007669"/>
    <property type="project" value="TreeGrafter"/>
</dbReference>
<feature type="compositionally biased region" description="Low complexity" evidence="3">
    <location>
        <begin position="189"/>
        <end position="212"/>
    </location>
</feature>
<accession>A0A2P6VJ87</accession>
<dbReference type="STRING" id="554055.A0A2P6VJ87"/>
<dbReference type="Proteomes" id="UP000239649">
    <property type="component" value="Unassembled WGS sequence"/>
</dbReference>
<evidence type="ECO:0000256" key="3">
    <source>
        <dbReference type="SAM" id="MobiDB-lite"/>
    </source>
</evidence>
<comment type="caution">
    <text evidence="4">The sequence shown here is derived from an EMBL/GenBank/DDBJ whole genome shotgun (WGS) entry which is preliminary data.</text>
</comment>
<dbReference type="AlphaFoldDB" id="A0A2P6VJ87"/>
<dbReference type="PANTHER" id="PTHR13489">
    <property type="entry name" value="MINI-CHROMOSOME MAINTENANCE COMPLEX-BINDING PROTEIN"/>
    <property type="match status" value="1"/>
</dbReference>